<evidence type="ECO:0000313" key="1">
    <source>
        <dbReference type="EMBL" id="KAK4594856.1"/>
    </source>
</evidence>
<comment type="caution">
    <text evidence="1">The sequence shown here is derived from an EMBL/GenBank/DDBJ whole genome shotgun (WGS) entry which is preliminary data.</text>
</comment>
<dbReference type="AlphaFoldDB" id="A0AAN7FP71"/>
<reference evidence="1 2" key="1">
    <citation type="journal article" date="2023" name="G3 (Bethesda)">
        <title>A haplotype-resolved chromosome-scale genome for Quercus rubra L. provides insights into the genetics of adaptive traits for red oak species.</title>
        <authorList>
            <person name="Kapoor B."/>
            <person name="Jenkins J."/>
            <person name="Schmutz J."/>
            <person name="Zhebentyayeva T."/>
            <person name="Kuelheim C."/>
            <person name="Coggeshall M."/>
            <person name="Heim C."/>
            <person name="Lasky J.R."/>
            <person name="Leites L."/>
            <person name="Islam-Faridi N."/>
            <person name="Romero-Severson J."/>
            <person name="DeLeo V.L."/>
            <person name="Lucas S.M."/>
            <person name="Lazic D."/>
            <person name="Gailing O."/>
            <person name="Carlson J."/>
            <person name="Staton M."/>
        </authorList>
    </citation>
    <scope>NUCLEOTIDE SEQUENCE [LARGE SCALE GENOMIC DNA]</scope>
    <source>
        <strain evidence="1">Pseudo-F2</strain>
    </source>
</reference>
<accession>A0AAN7FP71</accession>
<dbReference type="Proteomes" id="UP001324115">
    <property type="component" value="Unassembled WGS sequence"/>
</dbReference>
<proteinExistence type="predicted"/>
<dbReference type="EMBL" id="JAXUIC010000004">
    <property type="protein sequence ID" value="KAK4594856.1"/>
    <property type="molecule type" value="Genomic_DNA"/>
</dbReference>
<keyword evidence="2" id="KW-1185">Reference proteome</keyword>
<evidence type="ECO:0000313" key="2">
    <source>
        <dbReference type="Proteomes" id="UP001324115"/>
    </source>
</evidence>
<gene>
    <name evidence="1" type="ORF">RGQ29_018544</name>
</gene>
<name>A0AAN7FP71_QUERU</name>
<protein>
    <submittedName>
        <fullName evidence="1">Uncharacterized protein</fullName>
    </submittedName>
</protein>
<organism evidence="1 2">
    <name type="scientific">Quercus rubra</name>
    <name type="common">Northern red oak</name>
    <name type="synonym">Quercus borealis</name>
    <dbReference type="NCBI Taxonomy" id="3512"/>
    <lineage>
        <taxon>Eukaryota</taxon>
        <taxon>Viridiplantae</taxon>
        <taxon>Streptophyta</taxon>
        <taxon>Embryophyta</taxon>
        <taxon>Tracheophyta</taxon>
        <taxon>Spermatophyta</taxon>
        <taxon>Magnoliopsida</taxon>
        <taxon>eudicotyledons</taxon>
        <taxon>Gunneridae</taxon>
        <taxon>Pentapetalae</taxon>
        <taxon>rosids</taxon>
        <taxon>fabids</taxon>
        <taxon>Fagales</taxon>
        <taxon>Fagaceae</taxon>
        <taxon>Quercus</taxon>
    </lineage>
</organism>
<sequence>MPRVRSWNKQNMDCYSRSVSSKRVATFISLREAEMAVKRKGFIVSLWMENKNFLQKLLKADCIYWRLEPVFEDKRVLRKDFGNLLKYVDREYWNGCLN</sequence>